<feature type="transmembrane region" description="Helical" evidence="8">
    <location>
        <begin position="100"/>
        <end position="124"/>
    </location>
</feature>
<dbReference type="PATRIC" id="fig|1398.22.peg.981"/>
<name>A0A133KX67_HEYCO</name>
<feature type="transmembrane region" description="Helical" evidence="8">
    <location>
        <begin position="31"/>
        <end position="51"/>
    </location>
</feature>
<evidence type="ECO:0000256" key="3">
    <source>
        <dbReference type="ARBA" id="ARBA00022475"/>
    </source>
</evidence>
<evidence type="ECO:0000256" key="2">
    <source>
        <dbReference type="ARBA" id="ARBA00007776"/>
    </source>
</evidence>
<evidence type="ECO:0000313" key="10">
    <source>
        <dbReference type="EMBL" id="MDL5041180.1"/>
    </source>
</evidence>
<evidence type="ECO:0000313" key="11">
    <source>
        <dbReference type="Proteomes" id="UP000070376"/>
    </source>
</evidence>
<protein>
    <submittedName>
        <fullName evidence="9">Rod shape-determining protein MreD</fullName>
    </submittedName>
</protein>
<dbReference type="EMBL" id="JASUZX010000001">
    <property type="protein sequence ID" value="MDL5041180.1"/>
    <property type="molecule type" value="Genomic_DNA"/>
</dbReference>
<organism evidence="9 11">
    <name type="scientific">Heyndrickxia coagulans</name>
    <name type="common">Weizmannia coagulans</name>
    <dbReference type="NCBI Taxonomy" id="1398"/>
    <lineage>
        <taxon>Bacteria</taxon>
        <taxon>Bacillati</taxon>
        <taxon>Bacillota</taxon>
        <taxon>Bacilli</taxon>
        <taxon>Bacillales</taxon>
        <taxon>Bacillaceae</taxon>
        <taxon>Heyndrickxia</taxon>
    </lineage>
</organism>
<gene>
    <name evidence="10" type="primary">mreD</name>
    <name evidence="9" type="ORF">HMPREF3213_00972</name>
    <name evidence="10" type="ORF">QN341_08780</name>
</gene>
<feature type="transmembrane region" description="Helical" evidence="8">
    <location>
        <begin position="58"/>
        <end position="80"/>
    </location>
</feature>
<dbReference type="Proteomes" id="UP001223084">
    <property type="component" value="Unassembled WGS sequence"/>
</dbReference>
<evidence type="ECO:0000313" key="9">
    <source>
        <dbReference type="EMBL" id="KWZ84183.1"/>
    </source>
</evidence>
<dbReference type="GO" id="GO:0005886">
    <property type="term" value="C:plasma membrane"/>
    <property type="evidence" value="ECO:0007669"/>
    <property type="project" value="UniProtKB-SubCell"/>
</dbReference>
<accession>A0A133KX67</accession>
<dbReference type="AlphaFoldDB" id="A0A133KX67"/>
<evidence type="ECO:0000256" key="8">
    <source>
        <dbReference type="SAM" id="Phobius"/>
    </source>
</evidence>
<comment type="subcellular location">
    <subcellularLocation>
        <location evidence="1">Cell membrane</location>
        <topology evidence="1">Multi-pass membrane protein</topology>
    </subcellularLocation>
</comment>
<comment type="similarity">
    <text evidence="2">Belongs to the MreD family.</text>
</comment>
<dbReference type="NCBIfam" id="TIGR03426">
    <property type="entry name" value="shape_MreD"/>
    <property type="match status" value="1"/>
</dbReference>
<dbReference type="InterPro" id="IPR007227">
    <property type="entry name" value="Cell_shape_determining_MreD"/>
</dbReference>
<dbReference type="GO" id="GO:0008360">
    <property type="term" value="P:regulation of cell shape"/>
    <property type="evidence" value="ECO:0007669"/>
    <property type="project" value="UniProtKB-KW"/>
</dbReference>
<keyword evidence="4 8" id="KW-0812">Transmembrane</keyword>
<sequence>MKRIVLPLILSLCYIAESLFAQFFAARSFGGKFTIVPHFLLVMLILMGMHYRKRLSIIYAFVFGMLFDAFYTGILGIYLFFYPLAVYLTEKMDRILQSNIFTGTLVAVLNMAIVEFLVYGINALINPQVMGFDDFLLFRLWPTLILNAAFFILAWYPMGNFLKRRAREEEKE</sequence>
<dbReference type="RefSeq" id="WP_029141930.1">
    <property type="nucleotide sequence ID" value="NZ_CP051674.1"/>
</dbReference>
<keyword evidence="5" id="KW-0133">Cell shape</keyword>
<reference evidence="11" key="2">
    <citation type="submission" date="2016-01" db="EMBL/GenBank/DDBJ databases">
        <authorList>
            <person name="Mitreva M."/>
            <person name="Pepin K.H."/>
            <person name="Mihindukulasuriya K.A."/>
            <person name="Fulton R."/>
            <person name="Fronick C."/>
            <person name="O'Laughlin M."/>
            <person name="Miner T."/>
            <person name="Herter B."/>
            <person name="Rosa B.A."/>
            <person name="Cordes M."/>
            <person name="Tomlinson C."/>
            <person name="Wollam A."/>
            <person name="Palsikar V.B."/>
            <person name="Mardis E.R."/>
            <person name="Wilson R.K."/>
        </authorList>
    </citation>
    <scope>NUCLEOTIDE SEQUENCE [LARGE SCALE GENOMIC DNA]</scope>
    <source>
        <strain evidence="11">GED7749B</strain>
    </source>
</reference>
<reference evidence="10" key="3">
    <citation type="submission" date="2023-06" db="EMBL/GenBank/DDBJ databases">
        <title>Probiogenomic evaluation and L lactic producing Weizmannia coaggulans BKMTCR2-2 from tree bark.</title>
        <authorList>
            <person name="Mahittikon J."/>
            <person name="Tanasupawat S."/>
        </authorList>
    </citation>
    <scope>NUCLEOTIDE SEQUENCE</scope>
    <source>
        <strain evidence="10">BKMTCR2-2</strain>
    </source>
</reference>
<dbReference type="Pfam" id="PF04093">
    <property type="entry name" value="MreD"/>
    <property type="match status" value="1"/>
</dbReference>
<evidence type="ECO:0000256" key="1">
    <source>
        <dbReference type="ARBA" id="ARBA00004651"/>
    </source>
</evidence>
<dbReference type="Proteomes" id="UP000070376">
    <property type="component" value="Unassembled WGS sequence"/>
</dbReference>
<comment type="caution">
    <text evidence="9">The sequence shown here is derived from an EMBL/GenBank/DDBJ whole genome shotgun (WGS) entry which is preliminary data.</text>
</comment>
<proteinExistence type="inferred from homology"/>
<evidence type="ECO:0000256" key="7">
    <source>
        <dbReference type="ARBA" id="ARBA00023136"/>
    </source>
</evidence>
<reference evidence="9" key="1">
    <citation type="submission" date="2016-01" db="EMBL/GenBank/DDBJ databases">
        <authorList>
            <person name="Oliw E.H."/>
        </authorList>
    </citation>
    <scope>NUCLEOTIDE SEQUENCE [LARGE SCALE GENOMIC DNA]</scope>
    <source>
        <strain evidence="9">GED7749B</strain>
    </source>
</reference>
<keyword evidence="3" id="KW-1003">Cell membrane</keyword>
<dbReference type="GeneID" id="93259358"/>
<evidence type="ECO:0000256" key="5">
    <source>
        <dbReference type="ARBA" id="ARBA00022960"/>
    </source>
</evidence>
<keyword evidence="7 8" id="KW-0472">Membrane</keyword>
<keyword evidence="6 8" id="KW-1133">Transmembrane helix</keyword>
<feature type="transmembrane region" description="Helical" evidence="8">
    <location>
        <begin position="136"/>
        <end position="156"/>
    </location>
</feature>
<evidence type="ECO:0000256" key="4">
    <source>
        <dbReference type="ARBA" id="ARBA00022692"/>
    </source>
</evidence>
<evidence type="ECO:0000256" key="6">
    <source>
        <dbReference type="ARBA" id="ARBA00022989"/>
    </source>
</evidence>
<dbReference type="EMBL" id="LRPN01000032">
    <property type="protein sequence ID" value="KWZ84183.1"/>
    <property type="molecule type" value="Genomic_DNA"/>
</dbReference>